<feature type="non-terminal residue" evidence="1">
    <location>
        <position position="94"/>
    </location>
</feature>
<dbReference type="EMBL" id="CAJVQC010134501">
    <property type="protein sequence ID" value="CAG8842526.1"/>
    <property type="molecule type" value="Genomic_DNA"/>
</dbReference>
<protein>
    <submittedName>
        <fullName evidence="1">24291_t:CDS:1</fullName>
    </submittedName>
</protein>
<comment type="caution">
    <text evidence="1">The sequence shown here is derived from an EMBL/GenBank/DDBJ whole genome shotgun (WGS) entry which is preliminary data.</text>
</comment>
<dbReference type="Proteomes" id="UP000789920">
    <property type="component" value="Unassembled WGS sequence"/>
</dbReference>
<name>A0ACA9SMM3_9GLOM</name>
<evidence type="ECO:0000313" key="1">
    <source>
        <dbReference type="EMBL" id="CAG8842526.1"/>
    </source>
</evidence>
<proteinExistence type="predicted"/>
<organism evidence="1 2">
    <name type="scientific">Racocetra persica</name>
    <dbReference type="NCBI Taxonomy" id="160502"/>
    <lineage>
        <taxon>Eukaryota</taxon>
        <taxon>Fungi</taxon>
        <taxon>Fungi incertae sedis</taxon>
        <taxon>Mucoromycota</taxon>
        <taxon>Glomeromycotina</taxon>
        <taxon>Glomeromycetes</taxon>
        <taxon>Diversisporales</taxon>
        <taxon>Gigasporaceae</taxon>
        <taxon>Racocetra</taxon>
    </lineage>
</organism>
<reference evidence="1" key="1">
    <citation type="submission" date="2021-06" db="EMBL/GenBank/DDBJ databases">
        <authorList>
            <person name="Kallberg Y."/>
            <person name="Tangrot J."/>
            <person name="Rosling A."/>
        </authorList>
    </citation>
    <scope>NUCLEOTIDE SEQUENCE</scope>
    <source>
        <strain evidence="1">MA461A</strain>
    </source>
</reference>
<gene>
    <name evidence="1" type="ORF">RPERSI_LOCUS32361</name>
</gene>
<evidence type="ECO:0000313" key="2">
    <source>
        <dbReference type="Proteomes" id="UP000789920"/>
    </source>
</evidence>
<keyword evidence="2" id="KW-1185">Reference proteome</keyword>
<sequence>SLSQLLNNNGLKKHNASFNAMHDYYAETYKEYQWYSTRFTPLSVATMWFFGSASSFSSNTIIGKIQVEYTIEYEEIAINQVDVVNDDNYEFFGS</sequence>
<feature type="non-terminal residue" evidence="1">
    <location>
        <position position="1"/>
    </location>
</feature>
<accession>A0ACA9SMM3</accession>